<dbReference type="PANTHER" id="PTHR10044">
    <property type="entry name" value="INHIBITOR OF APOPTOSIS"/>
    <property type="match status" value="1"/>
</dbReference>
<dbReference type="GO" id="GO:0061630">
    <property type="term" value="F:ubiquitin protein ligase activity"/>
    <property type="evidence" value="ECO:0007669"/>
    <property type="project" value="TreeGrafter"/>
</dbReference>
<dbReference type="Gene3D" id="1.10.533.10">
    <property type="entry name" value="Death Domain, Fas"/>
    <property type="match status" value="1"/>
</dbReference>
<evidence type="ECO:0000259" key="3">
    <source>
        <dbReference type="PROSITE" id="PS50089"/>
    </source>
</evidence>
<dbReference type="InterPro" id="IPR001370">
    <property type="entry name" value="BIR_rpt"/>
</dbReference>
<dbReference type="InterPro" id="IPR050784">
    <property type="entry name" value="IAP"/>
</dbReference>
<dbReference type="PANTHER" id="PTHR10044:SF139">
    <property type="entry name" value="DEATH-ASSOCIATED INHIBITOR OF APOPTOSIS 2"/>
    <property type="match status" value="1"/>
</dbReference>
<feature type="region of interest" description="Disordered" evidence="2">
    <location>
        <begin position="590"/>
        <end position="626"/>
    </location>
</feature>
<dbReference type="Pfam" id="PF13920">
    <property type="entry name" value="zf-C3HC4_3"/>
    <property type="match status" value="1"/>
</dbReference>
<dbReference type="GO" id="GO:0008270">
    <property type="term" value="F:zinc ion binding"/>
    <property type="evidence" value="ECO:0007669"/>
    <property type="project" value="UniProtKB-KW"/>
</dbReference>
<evidence type="ECO:0000313" key="4">
    <source>
        <dbReference type="EMBL" id="BDT62088.1"/>
    </source>
</evidence>
<dbReference type="InterPro" id="IPR001841">
    <property type="entry name" value="Znf_RING"/>
</dbReference>
<protein>
    <submittedName>
        <fullName evidence="4">Baculoviral IAP repeat-containing protein</fullName>
    </submittedName>
</protein>
<feature type="domain" description="RING-type" evidence="3">
    <location>
        <begin position="660"/>
        <end position="695"/>
    </location>
</feature>
<name>A0A9C7BM09_9VIRU</name>
<keyword evidence="1" id="KW-0862">Zinc</keyword>
<dbReference type="Gene3D" id="1.10.8.10">
    <property type="entry name" value="DNA helicase RuvA subunit, C-terminal domain"/>
    <property type="match status" value="1"/>
</dbReference>
<organism evidence="4">
    <name type="scientific">Litopenaeus vannamei majanivirus Nimav-1_LVa</name>
    <dbReference type="NCBI Taxonomy" id="2984273"/>
    <lineage>
        <taxon>Viruses</taxon>
        <taxon>Viruses incertae sedis</taxon>
        <taxon>Naldaviricetes</taxon>
        <taxon>Nimaviridae</taxon>
    </lineage>
</organism>
<dbReference type="SUPFAM" id="SSF57924">
    <property type="entry name" value="Inhibitor of apoptosis (IAP) repeat"/>
    <property type="match status" value="2"/>
</dbReference>
<sequence>MSQKMNNMYCDDDQPMITLQEKLLLAKAGFVQYDSSSKFVTCNDCYLHLELNTLKKSDDIVKIHKEMSPYCQLAQNLPPLPRSKSFIIDSATSMPKDLRYEIKRLETFIDWPNKFVQPKDLAAAGFYYSRSATCCICFYCHKHVIFSNDEPINLQLQKKHIDCKITQGKPVGNIPIYMSDIINKIKTTRKTTVVNKNVNQSLEDGAPRNSISATRMQSWKERLESFKIWKYYHKYNGPLYDSYITANERFESFKNWPISTYQNPEKLVKAGFYYTGISDHVSCFHCGVGLRNWEDDDDPWKLHAIWSASCHYVYLQKGEAFINKHNLNHPVSSSVNAVTEHDWNHLLGLDYTRKILMLGFPTVAVRDALRDQVIQTGIPFSSEVECISAVRKKIESYIKNTDYTTELSMECIANYRAVYTVMSFIKMIRKKFISTTINDDDDYPDDSVYLYKQPIFNPDADSNNPMYRHEISFNLPYPNLTYHLESEYRITLDELNNYEITSRISSYLDRYQTAPLITIWKYLIDQDIDTRTTSTPINSIGVLPTSPSLEDILNNIYNDYDDGDNANNSNNQGFTRITIYLHMNNGMDSPNQDANTARRDSDIQNNERMNGGRDLPNQDTNTARRDPGIQNIEYIETTKNSTLEKCDNVSDNQLNERRLCKVCMTAEVEVVTFPCHHMVCCSDCLSTQAQCPVCRGMIDHIIKPILL</sequence>
<dbReference type="SMART" id="SM00184">
    <property type="entry name" value="RING"/>
    <property type="match status" value="1"/>
</dbReference>
<keyword evidence="1" id="KW-0863">Zinc-finger</keyword>
<dbReference type="GO" id="GO:0051726">
    <property type="term" value="P:regulation of cell cycle"/>
    <property type="evidence" value="ECO:0007669"/>
    <property type="project" value="TreeGrafter"/>
</dbReference>
<accession>A0A9C7BM09</accession>
<dbReference type="PROSITE" id="PS50143">
    <property type="entry name" value="BIR_REPEAT_2"/>
    <property type="match status" value="3"/>
</dbReference>
<dbReference type="SMART" id="SM00238">
    <property type="entry name" value="BIR"/>
    <property type="match status" value="2"/>
</dbReference>
<dbReference type="InterPro" id="IPR011029">
    <property type="entry name" value="DEATH-like_dom_sf"/>
</dbReference>
<evidence type="ECO:0000256" key="1">
    <source>
        <dbReference type="PROSITE-ProRule" id="PRU00175"/>
    </source>
</evidence>
<dbReference type="GO" id="GO:0031398">
    <property type="term" value="P:positive regulation of protein ubiquitination"/>
    <property type="evidence" value="ECO:0007669"/>
    <property type="project" value="TreeGrafter"/>
</dbReference>
<dbReference type="EMBL" id="LC738872">
    <property type="protein sequence ID" value="BDT62088.1"/>
    <property type="molecule type" value="Genomic_DNA"/>
</dbReference>
<dbReference type="Pfam" id="PF00653">
    <property type="entry name" value="BIR"/>
    <property type="match status" value="3"/>
</dbReference>
<dbReference type="Gene3D" id="1.10.1170.10">
    <property type="entry name" value="Inhibitor Of Apoptosis Protein (2mihbC-IAP-1), Chain A"/>
    <property type="match status" value="4"/>
</dbReference>
<proteinExistence type="predicted"/>
<reference evidence="4" key="1">
    <citation type="submission" date="2022-10" db="EMBL/GenBank/DDBJ databases">
        <title>Genome sequences of endogenous nimaviruses in decapod crustaceans.</title>
        <authorList>
            <person name="Kawato S."/>
            <person name="Nozaki R."/>
            <person name="Kondo H."/>
            <person name="Hirono I."/>
        </authorList>
    </citation>
    <scope>NUCLEOTIDE SEQUENCE</scope>
    <source>
        <strain evidence="4">Lva-Nima_1</strain>
    </source>
</reference>
<dbReference type="PROSITE" id="PS50089">
    <property type="entry name" value="ZF_RING_2"/>
    <property type="match status" value="1"/>
</dbReference>
<evidence type="ECO:0000256" key="2">
    <source>
        <dbReference type="SAM" id="MobiDB-lite"/>
    </source>
</evidence>
<keyword evidence="1" id="KW-0479">Metal-binding</keyword>
<dbReference type="GO" id="GO:0043027">
    <property type="term" value="F:cysteine-type endopeptidase inhibitor activity involved in apoptotic process"/>
    <property type="evidence" value="ECO:0007669"/>
    <property type="project" value="TreeGrafter"/>
</dbReference>
<dbReference type="CDD" id="cd00022">
    <property type="entry name" value="BIR"/>
    <property type="match status" value="1"/>
</dbReference>